<evidence type="ECO:0000256" key="5">
    <source>
        <dbReference type="ARBA" id="ARBA00023128"/>
    </source>
</evidence>
<evidence type="ECO:0000313" key="8">
    <source>
        <dbReference type="EMBL" id="OMP88638.1"/>
    </source>
</evidence>
<dbReference type="STRING" id="420778.A0A1S8BN22"/>
<protein>
    <submittedName>
        <fullName evidence="8">Protein fmp52, mitochondrial</fullName>
    </submittedName>
</protein>
<evidence type="ECO:0000256" key="7">
    <source>
        <dbReference type="SAM" id="MobiDB-lite"/>
    </source>
</evidence>
<keyword evidence="4" id="KW-0809">Transit peptide</keyword>
<dbReference type="EMBL" id="MSZU01000074">
    <property type="protein sequence ID" value="OMP88638.1"/>
    <property type="molecule type" value="Genomic_DNA"/>
</dbReference>
<dbReference type="PANTHER" id="PTHR14097:SF7">
    <property type="entry name" value="OXIDOREDUCTASE HTATIP2"/>
    <property type="match status" value="1"/>
</dbReference>
<dbReference type="OrthoDB" id="430436at2759"/>
<reference evidence="8 9" key="1">
    <citation type="submission" date="2017-01" db="EMBL/GenBank/DDBJ databases">
        <title>Draft genome sequence of Diplodia seriata F98.1, a fungal species involved in grapevine trunk diseases.</title>
        <authorList>
            <person name="Robert-Siegwald G."/>
            <person name="Vallet J."/>
            <person name="Abou-Mansour E."/>
            <person name="Xu J."/>
            <person name="Rey P."/>
            <person name="Bertsch C."/>
            <person name="Rego C."/>
            <person name="Larignon P."/>
            <person name="Fontaine F."/>
            <person name="Lebrun M.-H."/>
        </authorList>
    </citation>
    <scope>NUCLEOTIDE SEQUENCE [LARGE SCALE GENOMIC DNA]</scope>
    <source>
        <strain evidence="8 9">F98.1</strain>
    </source>
</reference>
<dbReference type="GO" id="GO:0051170">
    <property type="term" value="P:import into nucleus"/>
    <property type="evidence" value="ECO:0007669"/>
    <property type="project" value="TreeGrafter"/>
</dbReference>
<organism evidence="8 9">
    <name type="scientific">Diplodia seriata</name>
    <dbReference type="NCBI Taxonomy" id="420778"/>
    <lineage>
        <taxon>Eukaryota</taxon>
        <taxon>Fungi</taxon>
        <taxon>Dikarya</taxon>
        <taxon>Ascomycota</taxon>
        <taxon>Pezizomycotina</taxon>
        <taxon>Dothideomycetes</taxon>
        <taxon>Dothideomycetes incertae sedis</taxon>
        <taxon>Botryosphaeriales</taxon>
        <taxon>Botryosphaeriaceae</taxon>
        <taxon>Diplodia</taxon>
    </lineage>
</organism>
<dbReference type="FunFam" id="3.40.50.720:FF:000366">
    <property type="entry name" value="Protein FMP52, mitochondrial"/>
    <property type="match status" value="1"/>
</dbReference>
<keyword evidence="5" id="KW-0496">Mitochondrion</keyword>
<dbReference type="SUPFAM" id="SSF51735">
    <property type="entry name" value="NAD(P)-binding Rossmann-fold domains"/>
    <property type="match status" value="1"/>
</dbReference>
<dbReference type="Pfam" id="PF08732">
    <property type="entry name" value="HIM1"/>
    <property type="match status" value="1"/>
</dbReference>
<comment type="subcellular location">
    <subcellularLocation>
        <location evidence="1">Mitochondrion outer membrane</location>
        <topology evidence="1">Peripheral membrane protein</topology>
    </subcellularLocation>
</comment>
<evidence type="ECO:0000256" key="6">
    <source>
        <dbReference type="ARBA" id="ARBA00023136"/>
    </source>
</evidence>
<keyword evidence="3" id="KW-1000">Mitochondrion outer membrane</keyword>
<feature type="region of interest" description="Disordered" evidence="7">
    <location>
        <begin position="9"/>
        <end position="36"/>
    </location>
</feature>
<comment type="caution">
    <text evidence="8">The sequence shown here is derived from an EMBL/GenBank/DDBJ whole genome shotgun (WGS) entry which is preliminary data.</text>
</comment>
<dbReference type="AlphaFoldDB" id="A0A1S8BN22"/>
<dbReference type="GO" id="GO:0005741">
    <property type="term" value="C:mitochondrial outer membrane"/>
    <property type="evidence" value="ECO:0007669"/>
    <property type="project" value="UniProtKB-SubCell"/>
</dbReference>
<keyword evidence="6" id="KW-0472">Membrane</keyword>
<comment type="similarity">
    <text evidence="2">Belongs to the FMP52 family.</text>
</comment>
<name>A0A1S8BN22_9PEZI</name>
<dbReference type="PANTHER" id="PTHR14097">
    <property type="entry name" value="OXIDOREDUCTASE HTATIP2"/>
    <property type="match status" value="1"/>
</dbReference>
<sequence length="265" mass="27760">MSNINTLLAGSTGLVVRPPQIPSPSPPQPPLTQPLQQGSNILTTLLSHPSIAHTSAFTRRALPHTSNKLSPLPASPSPDQDAAALWPTLIASATPAPSLYLSALGTTLAQAGNAAAQRLIDYDLNLALARAAKAAGVSTYVLVSTAGASSGSSFAYPKMKGELEEAVRALDFDHTVILRPGLIVGERADARPAEFVLRKVAGFAGCVGNGLKDFWAQDAEVIARAAVAAGVQCAEGKREKGVWEVAQKDIVRLGRTEWGVEEEQK</sequence>
<evidence type="ECO:0000256" key="1">
    <source>
        <dbReference type="ARBA" id="ARBA00004450"/>
    </source>
</evidence>
<evidence type="ECO:0000256" key="4">
    <source>
        <dbReference type="ARBA" id="ARBA00022946"/>
    </source>
</evidence>
<dbReference type="InterPro" id="IPR014843">
    <property type="entry name" value="Him1/Fmp52"/>
</dbReference>
<evidence type="ECO:0000313" key="9">
    <source>
        <dbReference type="Proteomes" id="UP000190776"/>
    </source>
</evidence>
<evidence type="ECO:0000256" key="3">
    <source>
        <dbReference type="ARBA" id="ARBA00022787"/>
    </source>
</evidence>
<dbReference type="Proteomes" id="UP000190776">
    <property type="component" value="Unassembled WGS sequence"/>
</dbReference>
<proteinExistence type="inferred from homology"/>
<feature type="compositionally biased region" description="Pro residues" evidence="7">
    <location>
        <begin position="19"/>
        <end position="32"/>
    </location>
</feature>
<dbReference type="Gene3D" id="3.40.50.720">
    <property type="entry name" value="NAD(P)-binding Rossmann-like Domain"/>
    <property type="match status" value="1"/>
</dbReference>
<accession>A0A1S8BN22</accession>
<evidence type="ECO:0000256" key="2">
    <source>
        <dbReference type="ARBA" id="ARBA00006617"/>
    </source>
</evidence>
<dbReference type="InterPro" id="IPR036291">
    <property type="entry name" value="NAD(P)-bd_dom_sf"/>
</dbReference>
<gene>
    <name evidence="8" type="ORF">BK809_0005357</name>
</gene>